<name>A0ABP6FNH9_9ACTN</name>
<keyword evidence="3" id="KW-0732">Signal</keyword>
<dbReference type="Proteomes" id="UP001500994">
    <property type="component" value="Unassembled WGS sequence"/>
</dbReference>
<feature type="compositionally biased region" description="Low complexity" evidence="1">
    <location>
        <begin position="576"/>
        <end position="585"/>
    </location>
</feature>
<accession>A0ABP6FNH9</accession>
<proteinExistence type="predicted"/>
<keyword evidence="5" id="KW-1185">Reference proteome</keyword>
<feature type="compositionally biased region" description="Basic and acidic residues" evidence="1">
    <location>
        <begin position="644"/>
        <end position="655"/>
    </location>
</feature>
<feature type="region of interest" description="Disordered" evidence="1">
    <location>
        <begin position="571"/>
        <end position="655"/>
    </location>
</feature>
<feature type="chain" id="PRO_5046928172" description="DUF4350 domain-containing protein" evidence="3">
    <location>
        <begin position="29"/>
        <end position="655"/>
    </location>
</feature>
<evidence type="ECO:0000256" key="2">
    <source>
        <dbReference type="SAM" id="Phobius"/>
    </source>
</evidence>
<gene>
    <name evidence="4" type="ORF">GCM10009864_82450</name>
</gene>
<sequence length="655" mass="68382">MVAVVRRAGIVLVLGWLAVLFAAGAVQAAPAGADAPSQPAYLAEQLRHDPVYVSDQMPRVVPRSTAPAFAAEAKRLRVPTYVVVLPFTSSGSGSGLLAAIHDHLGRKGLYVAVSESGLSEVQSYGVSVPGAADAKTATLYELPYDATPREVFRHFVDLLTSGRSHQRAEAARAAYGGADNNHEPPALHTTQTDRENQSFLTGALVAGVPLGALLITYHALARRRPGAGPGLRRGWPLPIGALALAGLLVLGASQLFSDTSTGDGSVPTAADLRSRIDRVSAGLRHDPLYVDPESPSPLDDAERAELRERLAALPVPVLVVALPSSMNDESGGDPDRLAAALHDRLRRDALFVTVELPSGYVSTANYGTHVDTSALYNASRDPAAGDRDLSTLGPRLDKLLASVAKAPTTKTAGEPLPPSPLTDPVARRKLPGLFTGDFHPGLFIGALAALLLFGLVVAVGAILRALRRRGARAAVAAAAPVEPRQAWLRRTAREEIAALTVELEPATGLSEAARRRAWECLDAAALLIDGDSDGRIDDDATPASLACAIVLARVGRTAAREPSAATHVCHRNPLHGAATGPAGKRPAGGRGPAPRPVCAACRETPGEMLRLPGPDASGRRGHSPYPGHPGPLATLAKGTGTDQLTREVRESFGVN</sequence>
<evidence type="ECO:0008006" key="6">
    <source>
        <dbReference type="Google" id="ProtNLM"/>
    </source>
</evidence>
<organism evidence="4 5">
    <name type="scientific">Streptomyces lunalinharesii</name>
    <dbReference type="NCBI Taxonomy" id="333384"/>
    <lineage>
        <taxon>Bacteria</taxon>
        <taxon>Bacillati</taxon>
        <taxon>Actinomycetota</taxon>
        <taxon>Actinomycetes</taxon>
        <taxon>Kitasatosporales</taxon>
        <taxon>Streptomycetaceae</taxon>
        <taxon>Streptomyces</taxon>
    </lineage>
</organism>
<evidence type="ECO:0000256" key="3">
    <source>
        <dbReference type="SAM" id="SignalP"/>
    </source>
</evidence>
<keyword evidence="2" id="KW-1133">Transmembrane helix</keyword>
<keyword evidence="2" id="KW-0812">Transmembrane</keyword>
<evidence type="ECO:0000313" key="5">
    <source>
        <dbReference type="Proteomes" id="UP001500994"/>
    </source>
</evidence>
<evidence type="ECO:0000256" key="1">
    <source>
        <dbReference type="SAM" id="MobiDB-lite"/>
    </source>
</evidence>
<keyword evidence="2" id="KW-0472">Membrane</keyword>
<dbReference type="EMBL" id="BAAARK010000079">
    <property type="protein sequence ID" value="GAA2695080.1"/>
    <property type="molecule type" value="Genomic_DNA"/>
</dbReference>
<comment type="caution">
    <text evidence="4">The sequence shown here is derived from an EMBL/GenBank/DDBJ whole genome shotgun (WGS) entry which is preliminary data.</text>
</comment>
<feature type="transmembrane region" description="Helical" evidence="2">
    <location>
        <begin position="442"/>
        <end position="463"/>
    </location>
</feature>
<protein>
    <recommendedName>
        <fullName evidence="6">DUF4350 domain-containing protein</fullName>
    </recommendedName>
</protein>
<feature type="region of interest" description="Disordered" evidence="1">
    <location>
        <begin position="169"/>
        <end position="191"/>
    </location>
</feature>
<reference evidence="5" key="1">
    <citation type="journal article" date="2019" name="Int. J. Syst. Evol. Microbiol.">
        <title>The Global Catalogue of Microorganisms (GCM) 10K type strain sequencing project: providing services to taxonomists for standard genome sequencing and annotation.</title>
        <authorList>
            <consortium name="The Broad Institute Genomics Platform"/>
            <consortium name="The Broad Institute Genome Sequencing Center for Infectious Disease"/>
            <person name="Wu L."/>
            <person name="Ma J."/>
        </authorList>
    </citation>
    <scope>NUCLEOTIDE SEQUENCE [LARGE SCALE GENOMIC DNA]</scope>
    <source>
        <strain evidence="5">JCM 16374</strain>
    </source>
</reference>
<evidence type="ECO:0000313" key="4">
    <source>
        <dbReference type="EMBL" id="GAA2695080.1"/>
    </source>
</evidence>
<feature type="transmembrane region" description="Helical" evidence="2">
    <location>
        <begin position="237"/>
        <end position="256"/>
    </location>
</feature>
<feature type="transmembrane region" description="Helical" evidence="2">
    <location>
        <begin position="199"/>
        <end position="217"/>
    </location>
</feature>
<feature type="signal peptide" evidence="3">
    <location>
        <begin position="1"/>
        <end position="28"/>
    </location>
</feature>